<evidence type="ECO:0000256" key="3">
    <source>
        <dbReference type="ARBA" id="ARBA00022989"/>
    </source>
</evidence>
<dbReference type="InParanoid" id="A0A0D2TZH1"/>
<dbReference type="Gene3D" id="1.10.10.1180">
    <property type="entry name" value="MAN1, winged-helix domain"/>
    <property type="match status" value="1"/>
</dbReference>
<keyword evidence="4" id="KW-0472">Membrane</keyword>
<organism evidence="7 8">
    <name type="scientific">Capsaspora owczarzaki (strain ATCC 30864)</name>
    <dbReference type="NCBI Taxonomy" id="595528"/>
    <lineage>
        <taxon>Eukaryota</taxon>
        <taxon>Filasterea</taxon>
        <taxon>Capsaspora</taxon>
    </lineage>
</organism>
<evidence type="ECO:0000256" key="6">
    <source>
        <dbReference type="SAM" id="MobiDB-lite"/>
    </source>
</evidence>
<dbReference type="AlphaFoldDB" id="A0A0D2TZH1"/>
<evidence type="ECO:0000313" key="8">
    <source>
        <dbReference type="Proteomes" id="UP000008743"/>
    </source>
</evidence>
<dbReference type="PhylomeDB" id="A0A0D2TZH1"/>
<accession>A0A0D2TZH1</accession>
<keyword evidence="3" id="KW-1133">Transmembrane helix</keyword>
<sequence length="135" mass="14892">MVLAIMTLLREQAISQPFQPAVSVSHLRDEIIDVSDRKRLAARWDEACKIVRRDSRVAQSVQSIHGIPQDMLSWVSPVVVASPMAAQRQASPLVDNPDNADNGGGDENDRQPAIRSPQAQHRPYASSIYPNIADL</sequence>
<evidence type="ECO:0000256" key="2">
    <source>
        <dbReference type="ARBA" id="ARBA00022692"/>
    </source>
</evidence>
<dbReference type="GO" id="GO:0005637">
    <property type="term" value="C:nuclear inner membrane"/>
    <property type="evidence" value="ECO:0007669"/>
    <property type="project" value="UniProtKB-SubCell"/>
</dbReference>
<keyword evidence="8" id="KW-1185">Reference proteome</keyword>
<keyword evidence="2" id="KW-0812">Transmembrane</keyword>
<proteinExistence type="predicted"/>
<gene>
    <name evidence="7" type="ORF">CAOG_000010</name>
</gene>
<keyword evidence="5" id="KW-0539">Nucleus</keyword>
<reference evidence="8" key="1">
    <citation type="submission" date="2011-02" db="EMBL/GenBank/DDBJ databases">
        <title>The Genome Sequence of Capsaspora owczarzaki ATCC 30864.</title>
        <authorList>
            <person name="Russ C."/>
            <person name="Cuomo C."/>
            <person name="Burger G."/>
            <person name="Gray M.W."/>
            <person name="Holland P.W.H."/>
            <person name="King N."/>
            <person name="Lang F.B.F."/>
            <person name="Roger A.J."/>
            <person name="Ruiz-Trillo I."/>
            <person name="Young S.K."/>
            <person name="Zeng Q."/>
            <person name="Gargeya S."/>
            <person name="Alvarado L."/>
            <person name="Berlin A."/>
            <person name="Chapman S.B."/>
            <person name="Chen Z."/>
            <person name="Freedman E."/>
            <person name="Gellesch M."/>
            <person name="Goldberg J."/>
            <person name="Griggs A."/>
            <person name="Gujja S."/>
            <person name="Heilman E."/>
            <person name="Heiman D."/>
            <person name="Howarth C."/>
            <person name="Mehta T."/>
            <person name="Neiman D."/>
            <person name="Pearson M."/>
            <person name="Roberts A."/>
            <person name="Saif S."/>
            <person name="Shea T."/>
            <person name="Shenoy N."/>
            <person name="Sisk P."/>
            <person name="Stolte C."/>
            <person name="Sykes S."/>
            <person name="White J."/>
            <person name="Yandava C."/>
            <person name="Haas B."/>
            <person name="Nusbaum C."/>
            <person name="Birren B."/>
        </authorList>
    </citation>
    <scope>NUCLEOTIDE SEQUENCE</scope>
    <source>
        <strain evidence="8">ATCC 30864</strain>
    </source>
</reference>
<protein>
    <submittedName>
        <fullName evidence="7">Uncharacterized protein</fullName>
    </submittedName>
</protein>
<evidence type="ECO:0000256" key="1">
    <source>
        <dbReference type="ARBA" id="ARBA00004540"/>
    </source>
</evidence>
<evidence type="ECO:0000256" key="5">
    <source>
        <dbReference type="ARBA" id="ARBA00023242"/>
    </source>
</evidence>
<dbReference type="InterPro" id="IPR041885">
    <property type="entry name" value="MAN1_winged_helix_dom"/>
</dbReference>
<dbReference type="EMBL" id="KE346360">
    <property type="protein sequence ID" value="KJE88346.1"/>
    <property type="molecule type" value="Genomic_DNA"/>
</dbReference>
<evidence type="ECO:0000256" key="4">
    <source>
        <dbReference type="ARBA" id="ARBA00023136"/>
    </source>
</evidence>
<name>A0A0D2TZH1_CAPO3</name>
<dbReference type="OrthoDB" id="118234at2759"/>
<feature type="region of interest" description="Disordered" evidence="6">
    <location>
        <begin position="86"/>
        <end position="135"/>
    </location>
</feature>
<comment type="subcellular location">
    <subcellularLocation>
        <location evidence="1">Nucleus inner membrane</location>
    </subcellularLocation>
</comment>
<dbReference type="Proteomes" id="UP000008743">
    <property type="component" value="Unassembled WGS sequence"/>
</dbReference>
<evidence type="ECO:0000313" key="7">
    <source>
        <dbReference type="EMBL" id="KJE88346.1"/>
    </source>
</evidence>